<dbReference type="GO" id="GO:0016491">
    <property type="term" value="F:oxidoreductase activity"/>
    <property type="evidence" value="ECO:0007669"/>
    <property type="project" value="InterPro"/>
</dbReference>
<dbReference type="InterPro" id="IPR029154">
    <property type="entry name" value="HIBADH-like_NADP-bd"/>
</dbReference>
<proteinExistence type="predicted"/>
<dbReference type="InterPro" id="IPR013328">
    <property type="entry name" value="6PGD_dom2"/>
</dbReference>
<dbReference type="InterPro" id="IPR036291">
    <property type="entry name" value="NAD(P)-bd_dom_sf"/>
</dbReference>
<dbReference type="PANTHER" id="PTHR43580:SF2">
    <property type="entry name" value="CYTOKINE-LIKE NUCLEAR FACTOR N-PAC"/>
    <property type="match status" value="1"/>
</dbReference>
<keyword evidence="5" id="KW-1185">Reference proteome</keyword>
<dbReference type="InterPro" id="IPR051265">
    <property type="entry name" value="HIBADH-related_NP60_sf"/>
</dbReference>
<feature type="domain" description="3-hydroxyisobutyrate dehydrogenase-like NAD-binding" evidence="3">
    <location>
        <begin position="245"/>
        <end position="360"/>
    </location>
</feature>
<accession>A0A4R4NZ73</accession>
<dbReference type="InterPro" id="IPR008927">
    <property type="entry name" value="6-PGluconate_DH-like_C_sf"/>
</dbReference>
<organism evidence="4 5">
    <name type="scientific">Actinomadura bangladeshensis</name>
    <dbReference type="NCBI Taxonomy" id="453573"/>
    <lineage>
        <taxon>Bacteria</taxon>
        <taxon>Bacillati</taxon>
        <taxon>Actinomycetota</taxon>
        <taxon>Actinomycetes</taxon>
        <taxon>Streptosporangiales</taxon>
        <taxon>Thermomonosporaceae</taxon>
        <taxon>Actinomadura</taxon>
    </lineage>
</organism>
<gene>
    <name evidence="4" type="ORF">E1284_16890</name>
</gene>
<dbReference type="AlphaFoldDB" id="A0A4R4NZ73"/>
<dbReference type="EMBL" id="SMJW01000076">
    <property type="protein sequence ID" value="TDC14859.1"/>
    <property type="molecule type" value="Genomic_DNA"/>
</dbReference>
<dbReference type="SUPFAM" id="SSF48179">
    <property type="entry name" value="6-phosphogluconate dehydrogenase C-terminal domain-like"/>
    <property type="match status" value="1"/>
</dbReference>
<comment type="caution">
    <text evidence="4">The sequence shown here is derived from an EMBL/GenBank/DDBJ whole genome shotgun (WGS) entry which is preliminary data.</text>
</comment>
<dbReference type="Gene3D" id="3.40.50.720">
    <property type="entry name" value="NAD(P)-binding Rossmann-like Domain"/>
    <property type="match status" value="1"/>
</dbReference>
<dbReference type="PROSITE" id="PS00895">
    <property type="entry name" value="3_HYDROXYISOBUT_DH"/>
    <property type="match status" value="1"/>
</dbReference>
<evidence type="ECO:0000313" key="5">
    <source>
        <dbReference type="Proteomes" id="UP000295431"/>
    </source>
</evidence>
<feature type="domain" description="6-phosphogluconate dehydrogenase NADP-binding" evidence="2">
    <location>
        <begin position="79"/>
        <end position="238"/>
    </location>
</feature>
<reference evidence="4 5" key="1">
    <citation type="submission" date="2019-03" db="EMBL/GenBank/DDBJ databases">
        <title>Draft genome sequences of novel Actinobacteria.</title>
        <authorList>
            <person name="Sahin N."/>
            <person name="Ay H."/>
            <person name="Saygin H."/>
        </authorList>
    </citation>
    <scope>NUCLEOTIDE SEQUENCE [LARGE SCALE GENOMIC DNA]</scope>
    <source>
        <strain evidence="4 5">DSM 45347</strain>
    </source>
</reference>
<evidence type="ECO:0000256" key="1">
    <source>
        <dbReference type="SAM" id="MobiDB-lite"/>
    </source>
</evidence>
<name>A0A4R4NZ73_9ACTN</name>
<dbReference type="Pfam" id="PF14833">
    <property type="entry name" value="NAD_binding_11"/>
    <property type="match status" value="1"/>
</dbReference>
<dbReference type="Gene3D" id="1.10.1040.10">
    <property type="entry name" value="N-(1-d-carboxylethyl)-l-norvaline Dehydrogenase, domain 2"/>
    <property type="match status" value="1"/>
</dbReference>
<evidence type="ECO:0000313" key="4">
    <source>
        <dbReference type="EMBL" id="TDC14859.1"/>
    </source>
</evidence>
<dbReference type="InterPro" id="IPR002204">
    <property type="entry name" value="3-OH-isobutyrate_DH-rel_CS"/>
</dbReference>
<dbReference type="GO" id="GO:0050661">
    <property type="term" value="F:NADP binding"/>
    <property type="evidence" value="ECO:0007669"/>
    <property type="project" value="InterPro"/>
</dbReference>
<feature type="region of interest" description="Disordered" evidence="1">
    <location>
        <begin position="1"/>
        <end position="20"/>
    </location>
</feature>
<dbReference type="SUPFAM" id="SSF51735">
    <property type="entry name" value="NAD(P)-binding Rossmann-fold domains"/>
    <property type="match status" value="1"/>
</dbReference>
<dbReference type="OrthoDB" id="3185659at2"/>
<dbReference type="GO" id="GO:0051287">
    <property type="term" value="F:NAD binding"/>
    <property type="evidence" value="ECO:0007669"/>
    <property type="project" value="InterPro"/>
</dbReference>
<feature type="region of interest" description="Disordered" evidence="1">
    <location>
        <begin position="52"/>
        <end position="72"/>
    </location>
</feature>
<evidence type="ECO:0000259" key="2">
    <source>
        <dbReference type="Pfam" id="PF03446"/>
    </source>
</evidence>
<evidence type="ECO:0000259" key="3">
    <source>
        <dbReference type="Pfam" id="PF14833"/>
    </source>
</evidence>
<dbReference type="InterPro" id="IPR006115">
    <property type="entry name" value="6PGDH_NADP-bd"/>
</dbReference>
<dbReference type="Proteomes" id="UP000295431">
    <property type="component" value="Unassembled WGS sequence"/>
</dbReference>
<dbReference type="GO" id="GO:0016054">
    <property type="term" value="P:organic acid catabolic process"/>
    <property type="evidence" value="ECO:0007669"/>
    <property type="project" value="UniProtKB-ARBA"/>
</dbReference>
<dbReference type="Pfam" id="PF03446">
    <property type="entry name" value="NAD_binding_2"/>
    <property type="match status" value="1"/>
</dbReference>
<protein>
    <submittedName>
        <fullName evidence="4">NAD(P)-dependent oxidoreductase</fullName>
    </submittedName>
</protein>
<dbReference type="PANTHER" id="PTHR43580">
    <property type="entry name" value="OXIDOREDUCTASE GLYR1-RELATED"/>
    <property type="match status" value="1"/>
</dbReference>
<sequence>MGGDLAQARGGDTVPADELRGAEDHPLAGISILSFRLHLDHYHDRCHNRQGRYVPTSAPPPPLCRAPSSPRPEATVDTNVGFIGLGVMGGPMALNLARAGTRLIVWNRTPARADAPRTAGAAVASTHTEVFRRAEIVILMLAHGPAIDATLGRGTPDFAANVAGRVIVHMGTTSPDYSRGLEADVHAAGGRYVEAPVSGSRGPAETGELVAMLAGEPAAIDLIRPLIAPMCHQTFVCGPVPQALQMKLAVNLFLITMVTGLAESFHFAARHGLDQRRLLDVLDAGPMASTVSRAKAHKLLDHDFSVQASITNVLDNNRLIAEAARQAGIASPVLDACHALYRETQELGHGPSDMAAVIHALASRTKVQAVQ</sequence>